<keyword evidence="1" id="KW-1133">Transmembrane helix</keyword>
<dbReference type="Proteomes" id="UP000194266">
    <property type="component" value="Unassembled WGS sequence"/>
</dbReference>
<accession>A0ABX3YCZ8</accession>
<keyword evidence="1" id="KW-0812">Transmembrane</keyword>
<keyword evidence="3" id="KW-1185">Reference proteome</keyword>
<evidence type="ECO:0000313" key="2">
    <source>
        <dbReference type="EMBL" id="OSZ57790.1"/>
    </source>
</evidence>
<dbReference type="RefSeq" id="WP_086171606.1">
    <property type="nucleotide sequence ID" value="NZ_MRYD01000165.1"/>
</dbReference>
<sequence>MIDQQRQQPDKAYETRRRRAGIAGFLVGLVGAVAFFGFFPGLPHVIDVGALLVALAVGLVGRWGCQAWVGRGGRKRGGTA</sequence>
<dbReference type="EMBL" id="MRYD01000165">
    <property type="protein sequence ID" value="OSZ57790.1"/>
    <property type="molecule type" value="Genomic_DNA"/>
</dbReference>
<gene>
    <name evidence="2" type="ORF">OQI_25310</name>
</gene>
<name>A0ABX3YCZ8_9ACTN</name>
<feature type="transmembrane region" description="Helical" evidence="1">
    <location>
        <begin position="45"/>
        <end position="65"/>
    </location>
</feature>
<proteinExistence type="predicted"/>
<reference evidence="2 3" key="1">
    <citation type="submission" date="2016-12" db="EMBL/GenBank/DDBJ databases">
        <title>Genome Mining:The Detection of Biosynthetic Gene Clusters to Aid in the Expression of Curamycin A produced by Streptomyces sp. strain CZA14.</title>
        <authorList>
            <person name="Durrell K.A."/>
            <person name="Kirby B.M."/>
            <person name="Khan W."/>
            <person name="Mthethwa T."/>
            <person name="Le Roes-Hill M."/>
        </authorList>
    </citation>
    <scope>NUCLEOTIDE SEQUENCE [LARGE SCALE GENOMIC DNA]</scope>
    <source>
        <strain evidence="2 3">CZA14</strain>
    </source>
</reference>
<evidence type="ECO:0000313" key="3">
    <source>
        <dbReference type="Proteomes" id="UP000194266"/>
    </source>
</evidence>
<feature type="transmembrane region" description="Helical" evidence="1">
    <location>
        <begin position="20"/>
        <end position="39"/>
    </location>
</feature>
<comment type="caution">
    <text evidence="2">The sequence shown here is derived from an EMBL/GenBank/DDBJ whole genome shotgun (WGS) entry which is preliminary data.</text>
</comment>
<organism evidence="2 3">
    <name type="scientific">Streptomyces pharetrae CZA14</name>
    <dbReference type="NCBI Taxonomy" id="1144883"/>
    <lineage>
        <taxon>Bacteria</taxon>
        <taxon>Bacillati</taxon>
        <taxon>Actinomycetota</taxon>
        <taxon>Actinomycetes</taxon>
        <taxon>Kitasatosporales</taxon>
        <taxon>Streptomycetaceae</taxon>
        <taxon>Streptomyces</taxon>
    </lineage>
</organism>
<protein>
    <submittedName>
        <fullName evidence="2">Uncharacterized protein</fullName>
    </submittedName>
</protein>
<evidence type="ECO:0000256" key="1">
    <source>
        <dbReference type="SAM" id="Phobius"/>
    </source>
</evidence>
<keyword evidence="1" id="KW-0472">Membrane</keyword>